<dbReference type="Pfam" id="PF08282">
    <property type="entry name" value="Hydrolase_3"/>
    <property type="match status" value="1"/>
</dbReference>
<dbReference type="PANTHER" id="PTHR10000:SF8">
    <property type="entry name" value="HAD SUPERFAMILY HYDROLASE-LIKE, TYPE 3"/>
    <property type="match status" value="1"/>
</dbReference>
<dbReference type="InterPro" id="IPR036412">
    <property type="entry name" value="HAD-like_sf"/>
</dbReference>
<dbReference type="EMBL" id="RJJG01000004">
    <property type="protein sequence ID" value="RNI09072.1"/>
    <property type="molecule type" value="Genomic_DNA"/>
</dbReference>
<dbReference type="EMBL" id="FNMU01000002">
    <property type="protein sequence ID" value="SDW32264.1"/>
    <property type="molecule type" value="Genomic_DNA"/>
</dbReference>
<dbReference type="PANTHER" id="PTHR10000">
    <property type="entry name" value="PHOSPHOSERINE PHOSPHATASE"/>
    <property type="match status" value="1"/>
</dbReference>
<dbReference type="GeneID" id="30583893"/>
<evidence type="ECO:0000313" key="8">
    <source>
        <dbReference type="Proteomes" id="UP000186879"/>
    </source>
</evidence>
<dbReference type="SUPFAM" id="SSF56784">
    <property type="entry name" value="HAD-like"/>
    <property type="match status" value="1"/>
</dbReference>
<keyword evidence="3" id="KW-0460">Magnesium</keyword>
<evidence type="ECO:0000256" key="4">
    <source>
        <dbReference type="NCBIfam" id="TIGR02461"/>
    </source>
</evidence>
<sequence length="274" mass="31100">MKYIIFTDLDGTLIDHDTYSYEAALDAIKLLDKKDIPLIFCTSKTRAEIEIYVKELNIRHPFISENGGAIFIPRGYFNVDFEYTSENEDYEIIELGTRYEELRRVLSIIRDRTALPITGFGDLDAEEVSKDTGLDIESSTLAKSREYDEAFKMEDDARTELLKEHILAQGLNFTRGGRYWHLMGDNDKGMAVSILSELYRKIHPSVVSVGLGDSQNDLPMLQTVDVAYLVQKPDGKHDPSIEDDDIIRVEGIGPEGWNRAILKLIGSNENRDTV</sequence>
<dbReference type="InterPro" id="IPR023214">
    <property type="entry name" value="HAD_sf"/>
</dbReference>
<dbReference type="NCBIfam" id="TIGR02461">
    <property type="entry name" value="osmo_MPG_phos"/>
    <property type="match status" value="1"/>
</dbReference>
<dbReference type="GO" id="GO:0050531">
    <property type="term" value="F:mannosyl-3-phosphoglycerate phosphatase activity"/>
    <property type="evidence" value="ECO:0007669"/>
    <property type="project" value="UniProtKB-UniRule"/>
</dbReference>
<dbReference type="OrthoDB" id="120822at2157"/>
<evidence type="ECO:0000256" key="3">
    <source>
        <dbReference type="ARBA" id="ARBA00022842"/>
    </source>
</evidence>
<evidence type="ECO:0000256" key="2">
    <source>
        <dbReference type="ARBA" id="ARBA00022801"/>
    </source>
</evidence>
<dbReference type="SFLD" id="SFLDG01140">
    <property type="entry name" value="C2.B:_Phosphomannomutase_and_P"/>
    <property type="match status" value="1"/>
</dbReference>
<dbReference type="Gene3D" id="3.30.980.20">
    <property type="entry name" value="Putative mannosyl-3-phosphoglycerate phosphatase, domain 2"/>
    <property type="match status" value="1"/>
</dbReference>
<dbReference type="RefSeq" id="WP_072562017.1">
    <property type="nucleotide sequence ID" value="NZ_CP017921.1"/>
</dbReference>
<dbReference type="GO" id="GO:0051479">
    <property type="term" value="P:mannosylglycerate biosynthetic process"/>
    <property type="evidence" value="ECO:0007669"/>
    <property type="project" value="InterPro"/>
</dbReference>
<dbReference type="Proteomes" id="UP000267921">
    <property type="component" value="Unassembled WGS sequence"/>
</dbReference>
<dbReference type="EC" id="3.1.3.70" evidence="4"/>
<dbReference type="CDD" id="cd07507">
    <property type="entry name" value="HAD_Pase"/>
    <property type="match status" value="1"/>
</dbReference>
<dbReference type="Gene3D" id="3.40.50.1000">
    <property type="entry name" value="HAD superfamily/HAD-like"/>
    <property type="match status" value="1"/>
</dbReference>
<proteinExistence type="predicted"/>
<evidence type="ECO:0000313" key="7">
    <source>
        <dbReference type="EMBL" id="SDW32264.1"/>
    </source>
</evidence>
<dbReference type="InterPro" id="IPR033980">
    <property type="entry name" value="MPG_Pase_thermophiles"/>
</dbReference>
<reference evidence="7 9" key="2">
    <citation type="submission" date="2016-10" db="EMBL/GenBank/DDBJ databases">
        <authorList>
            <person name="de Groot N.N."/>
        </authorList>
    </citation>
    <scope>NUCLEOTIDE SEQUENCE [LARGE SCALE GENOMIC DNA]</scope>
    <source>
        <strain evidence="7 9">Z-7982</strain>
    </source>
</reference>
<keyword evidence="2 6" id="KW-0378">Hydrolase</keyword>
<reference evidence="6 10" key="3">
    <citation type="submission" date="2018-10" db="EMBL/GenBank/DDBJ databases">
        <title>Cultivation of a novel Methanohalophilus strain from Kebrit Deep of the Red Sea and a genomic comparison of members of the genus Methanohalophilus.</title>
        <authorList>
            <person name="Guan Y."/>
            <person name="Ngugi D.K."/>
            <person name="Stingl U."/>
        </authorList>
    </citation>
    <scope>NUCLEOTIDE SEQUENCE [LARGE SCALE GENOMIC DNA]</scope>
    <source>
        <strain evidence="6 10">DSM 3094</strain>
    </source>
</reference>
<dbReference type="STRING" id="2177.BHR79_08955"/>
<dbReference type="GO" id="GO:0005829">
    <property type="term" value="C:cytosol"/>
    <property type="evidence" value="ECO:0007669"/>
    <property type="project" value="TreeGrafter"/>
</dbReference>
<dbReference type="KEGG" id="mhaz:BHR79_08955"/>
<protein>
    <recommendedName>
        <fullName evidence="4">Mannosyl-3-phosphoglycerate phosphatase</fullName>
        <ecNumber evidence="4">3.1.3.70</ecNumber>
    </recommendedName>
</protein>
<dbReference type="EMBL" id="CP017921">
    <property type="protein sequence ID" value="APH39595.1"/>
    <property type="molecule type" value="Genomic_DNA"/>
</dbReference>
<name>A0A1L3Q414_9EURY</name>
<dbReference type="NCBIfam" id="TIGR01484">
    <property type="entry name" value="HAD-SF-IIB"/>
    <property type="match status" value="1"/>
</dbReference>
<dbReference type="SFLD" id="SFLDG01142">
    <property type="entry name" value="C2.B.2:_Mannosyl-3-phosphoglyc"/>
    <property type="match status" value="1"/>
</dbReference>
<dbReference type="Proteomes" id="UP000198669">
    <property type="component" value="Unassembled WGS sequence"/>
</dbReference>
<dbReference type="NCBIfam" id="TIGR01486">
    <property type="entry name" value="HAD-SF-IIB-MPGP"/>
    <property type="match status" value="1"/>
</dbReference>
<dbReference type="SFLD" id="SFLDS00003">
    <property type="entry name" value="Haloacid_Dehalogenase"/>
    <property type="match status" value="1"/>
</dbReference>
<evidence type="ECO:0000313" key="6">
    <source>
        <dbReference type="EMBL" id="RNI09072.1"/>
    </source>
</evidence>
<dbReference type="GO" id="GO:0000287">
    <property type="term" value="F:magnesium ion binding"/>
    <property type="evidence" value="ECO:0007669"/>
    <property type="project" value="TreeGrafter"/>
</dbReference>
<dbReference type="AlphaFoldDB" id="A0A1L3Q414"/>
<gene>
    <name evidence="6" type="primary">mpgP</name>
    <name evidence="5" type="ORF">BHR79_08955</name>
    <name evidence="6" type="ORF">EFE40_06320</name>
    <name evidence="7" type="ORF">SAMN04515625_0700</name>
</gene>
<dbReference type="InterPro" id="IPR006379">
    <property type="entry name" value="HAD-SF_hydro_IIB"/>
</dbReference>
<evidence type="ECO:0000313" key="9">
    <source>
        <dbReference type="Proteomes" id="UP000198669"/>
    </source>
</evidence>
<reference evidence="5 8" key="1">
    <citation type="submission" date="2016-10" db="EMBL/GenBank/DDBJ databases">
        <title>Methanohalophilus halophilus.</title>
        <authorList>
            <person name="L'haridon S."/>
        </authorList>
    </citation>
    <scope>NUCLEOTIDE SEQUENCE [LARGE SCALE GENOMIC DNA]</scope>
    <source>
        <strain evidence="5 8">Z-7982</strain>
    </source>
</reference>
<keyword evidence="8" id="KW-1185">Reference proteome</keyword>
<keyword evidence="1" id="KW-0479">Metal-binding</keyword>
<evidence type="ECO:0000313" key="5">
    <source>
        <dbReference type="EMBL" id="APH39595.1"/>
    </source>
</evidence>
<accession>A0A1L3Q414</accession>
<dbReference type="InterPro" id="IPR006381">
    <property type="entry name" value="HAD-SF-IIB-MPGP"/>
</dbReference>
<organism evidence="5 8">
    <name type="scientific">Methanohalophilus halophilus</name>
    <dbReference type="NCBI Taxonomy" id="2177"/>
    <lineage>
        <taxon>Archaea</taxon>
        <taxon>Methanobacteriati</taxon>
        <taxon>Methanobacteriota</taxon>
        <taxon>Stenosarchaea group</taxon>
        <taxon>Methanomicrobia</taxon>
        <taxon>Methanosarcinales</taxon>
        <taxon>Methanosarcinaceae</taxon>
        <taxon>Methanohalophilus</taxon>
    </lineage>
</organism>
<dbReference type="Proteomes" id="UP000186879">
    <property type="component" value="Chromosome"/>
</dbReference>
<evidence type="ECO:0000313" key="10">
    <source>
        <dbReference type="Proteomes" id="UP000267921"/>
    </source>
</evidence>
<evidence type="ECO:0000256" key="1">
    <source>
        <dbReference type="ARBA" id="ARBA00022723"/>
    </source>
</evidence>